<reference evidence="2 3" key="1">
    <citation type="submission" date="2021-12" db="EMBL/GenBank/DDBJ databases">
        <title>Identification and characterization of A. suis stains in western Canada.</title>
        <authorList>
            <person name="Kulathunga D.G.R.S."/>
            <person name="De Oliveira Costa M."/>
        </authorList>
    </citation>
    <scope>NUCLEOTIDE SEQUENCE [LARGE SCALE GENOMIC DNA]</scope>
    <source>
        <strain evidence="2 3">18_292</strain>
    </source>
</reference>
<dbReference type="Proteomes" id="UP001206331">
    <property type="component" value="Unassembled WGS sequence"/>
</dbReference>
<feature type="transmembrane region" description="Helical" evidence="1">
    <location>
        <begin position="6"/>
        <end position="25"/>
    </location>
</feature>
<proteinExistence type="predicted"/>
<comment type="caution">
    <text evidence="2">The sequence shown here is derived from an EMBL/GenBank/DDBJ whole genome shotgun (WGS) entry which is preliminary data.</text>
</comment>
<dbReference type="RefSeq" id="WP_014991292.1">
    <property type="nucleotide sequence ID" value="NZ_CP090556.1"/>
</dbReference>
<keyword evidence="3" id="KW-1185">Reference proteome</keyword>
<protein>
    <submittedName>
        <fullName evidence="2">Uncharacterized protein</fullName>
    </submittedName>
</protein>
<organism evidence="2 3">
    <name type="scientific">Actinobacillus suis</name>
    <dbReference type="NCBI Taxonomy" id="716"/>
    <lineage>
        <taxon>Bacteria</taxon>
        <taxon>Pseudomonadati</taxon>
        <taxon>Pseudomonadota</taxon>
        <taxon>Gammaproteobacteria</taxon>
        <taxon>Pasteurellales</taxon>
        <taxon>Pasteurellaceae</taxon>
        <taxon>Actinobacillus</taxon>
    </lineage>
</organism>
<dbReference type="EMBL" id="JAJUPA010000005">
    <property type="protein sequence ID" value="MCQ9629825.1"/>
    <property type="molecule type" value="Genomic_DNA"/>
</dbReference>
<keyword evidence="1" id="KW-0812">Transmembrane</keyword>
<keyword evidence="1" id="KW-0472">Membrane</keyword>
<name>A0ABT1WTR3_ACTSU</name>
<sequence>METDNIISSLSLLVSIIGIPIGYYLGGRNIRNSAYNAAIDDLEKLCQKIFDESMQIHKNGDRSESNYHLMIANHKLLQSKCSSIQCLKNNQTGYPRNELREVKQIITGQLFSEDSEEQNTAIRNLIYKLTPLIEHYPKKFY</sequence>
<gene>
    <name evidence="2" type="ORF">LZL92_05935</name>
</gene>
<evidence type="ECO:0000313" key="2">
    <source>
        <dbReference type="EMBL" id="MCQ9629825.1"/>
    </source>
</evidence>
<keyword evidence="1" id="KW-1133">Transmembrane helix</keyword>
<accession>A0ABT1WTR3</accession>
<evidence type="ECO:0000313" key="3">
    <source>
        <dbReference type="Proteomes" id="UP001206331"/>
    </source>
</evidence>
<evidence type="ECO:0000256" key="1">
    <source>
        <dbReference type="SAM" id="Phobius"/>
    </source>
</evidence>